<accession>K5CMX2</accession>
<dbReference type="EMBL" id="AGXW01000008">
    <property type="protein sequence ID" value="EKJ90705.1"/>
    <property type="molecule type" value="Genomic_DNA"/>
</dbReference>
<evidence type="ECO:0000313" key="2">
    <source>
        <dbReference type="Proteomes" id="UP000007995"/>
    </source>
</evidence>
<dbReference type="HOGENOM" id="CLU_1640379_0_0_10"/>
<reference evidence="1 2" key="1">
    <citation type="submission" date="2012-02" db="EMBL/GenBank/DDBJ databases">
        <title>The Genome Sequence of Bacteroides finegoldii CL09T03C10.</title>
        <authorList>
            <consortium name="The Broad Institute Genome Sequencing Platform"/>
            <person name="Earl A."/>
            <person name="Ward D."/>
            <person name="Feldgarden M."/>
            <person name="Gevers D."/>
            <person name="Zitomersky N.L."/>
            <person name="Coyne M.J."/>
            <person name="Comstock L.E."/>
            <person name="Young S.K."/>
            <person name="Zeng Q."/>
            <person name="Gargeya S."/>
            <person name="Fitzgerald M."/>
            <person name="Haas B."/>
            <person name="Abouelleil A."/>
            <person name="Alvarado L."/>
            <person name="Arachchi H.M."/>
            <person name="Berlin A."/>
            <person name="Chapman S.B."/>
            <person name="Gearin G."/>
            <person name="Goldberg J."/>
            <person name="Griggs A."/>
            <person name="Gujja S."/>
            <person name="Hansen M."/>
            <person name="Heiman D."/>
            <person name="Howarth C."/>
            <person name="Larimer J."/>
            <person name="Lui A."/>
            <person name="MacDonald P.J.P."/>
            <person name="McCowen C."/>
            <person name="Montmayeur A."/>
            <person name="Murphy C."/>
            <person name="Neiman D."/>
            <person name="Pearson M."/>
            <person name="Priest M."/>
            <person name="Roberts A."/>
            <person name="Saif S."/>
            <person name="Shea T."/>
            <person name="Sisk P."/>
            <person name="Stolte C."/>
            <person name="Sykes S."/>
            <person name="Wortman J."/>
            <person name="Nusbaum C."/>
            <person name="Birren B."/>
        </authorList>
    </citation>
    <scope>NUCLEOTIDE SEQUENCE [LARGE SCALE GENOMIC DNA]</scope>
    <source>
        <strain evidence="1 2">CL09T03C10</strain>
    </source>
</reference>
<name>K5CMX2_9BACE</name>
<dbReference type="Proteomes" id="UP000007995">
    <property type="component" value="Unassembled WGS sequence"/>
</dbReference>
<sequence>MKTGMTNFNVNMYNDKIELLNKIIDTFNITIYSFYGWGHKITPAFVKKLIDNPAEMYHKYLSFEYITQRKCAEYGIKDKEYLNPLHQDCFHDIVDEMESIFESFNQFCTLLPHIKEAYGSLCYLAEESHTNEAHVMETKNARLQIMQQCAEYGKIEDRRFTFSDSDFEV</sequence>
<gene>
    <name evidence="1" type="ORF">HMPREF1057_02007</name>
</gene>
<organism evidence="1 2">
    <name type="scientific">Bacteroides finegoldii CL09T03C10</name>
    <dbReference type="NCBI Taxonomy" id="997888"/>
    <lineage>
        <taxon>Bacteria</taxon>
        <taxon>Pseudomonadati</taxon>
        <taxon>Bacteroidota</taxon>
        <taxon>Bacteroidia</taxon>
        <taxon>Bacteroidales</taxon>
        <taxon>Bacteroidaceae</taxon>
        <taxon>Bacteroides</taxon>
    </lineage>
</organism>
<protein>
    <submittedName>
        <fullName evidence="1">Uncharacterized protein</fullName>
    </submittedName>
</protein>
<dbReference type="RefSeq" id="WP_007762292.1">
    <property type="nucleotide sequence ID" value="NZ_AKBZ01000004.1"/>
</dbReference>
<evidence type="ECO:0000313" key="1">
    <source>
        <dbReference type="EMBL" id="EKJ90705.1"/>
    </source>
</evidence>
<proteinExistence type="predicted"/>
<comment type="caution">
    <text evidence="1">The sequence shown here is derived from an EMBL/GenBank/DDBJ whole genome shotgun (WGS) entry which is preliminary data.</text>
</comment>
<dbReference type="AlphaFoldDB" id="K5CMX2"/>